<comment type="caution">
    <text evidence="3">The sequence shown here is derived from an EMBL/GenBank/DDBJ whole genome shotgun (WGS) entry which is preliminary data.</text>
</comment>
<feature type="chain" id="PRO_5038600807" evidence="1">
    <location>
        <begin position="27"/>
        <end position="134"/>
    </location>
</feature>
<gene>
    <name evidence="3" type="ORF">RU87_GL000157</name>
</gene>
<organism evidence="3 4">
    <name type="scientific">Pseudolactococcus plantarum</name>
    <dbReference type="NCBI Taxonomy" id="1365"/>
    <lineage>
        <taxon>Bacteria</taxon>
        <taxon>Bacillati</taxon>
        <taxon>Bacillota</taxon>
        <taxon>Bacilli</taxon>
        <taxon>Lactobacillales</taxon>
        <taxon>Streptococcaceae</taxon>
        <taxon>Pseudolactococcus</taxon>
    </lineage>
</organism>
<proteinExistence type="predicted"/>
<dbReference type="EMBL" id="JXJX01000001">
    <property type="protein sequence ID" value="PCS08334.1"/>
    <property type="molecule type" value="Genomic_DNA"/>
</dbReference>
<dbReference type="Gene3D" id="2.170.130.30">
    <property type="match status" value="1"/>
</dbReference>
<dbReference type="AlphaFoldDB" id="A0A2A5S4D8"/>
<keyword evidence="3" id="KW-0449">Lipoprotein</keyword>
<reference evidence="3 4" key="1">
    <citation type="submission" date="2014-12" db="EMBL/GenBank/DDBJ databases">
        <title>Draft genome sequences of 10 type strains of Lactococcus.</title>
        <authorList>
            <person name="Sun Z."/>
            <person name="Zhong Z."/>
            <person name="Liu W."/>
            <person name="Zhang W."/>
            <person name="Zhang H."/>
        </authorList>
    </citation>
    <scope>NUCLEOTIDE SEQUENCE [LARGE SCALE GENOMIC DNA]</scope>
    <source>
        <strain evidence="3 4">DSM 20686</strain>
    </source>
</reference>
<evidence type="ECO:0000313" key="4">
    <source>
        <dbReference type="Proteomes" id="UP000242246"/>
    </source>
</evidence>
<dbReference type="Pfam" id="PF14478">
    <property type="entry name" value="DUF4430"/>
    <property type="match status" value="1"/>
</dbReference>
<protein>
    <submittedName>
        <fullName evidence="3">Additional lipoprotein component of predicted cobalamin ECF transporter</fullName>
    </submittedName>
</protein>
<dbReference type="STRING" id="1348632.GCA_001591745_00065"/>
<accession>A0A2A5S4D8</accession>
<evidence type="ECO:0000313" key="3">
    <source>
        <dbReference type="EMBL" id="PCS08334.1"/>
    </source>
</evidence>
<dbReference type="InterPro" id="IPR027954">
    <property type="entry name" value="Transcobalamin-like_C"/>
</dbReference>
<feature type="signal peptide" evidence="1">
    <location>
        <begin position="1"/>
        <end position="26"/>
    </location>
</feature>
<evidence type="ECO:0000256" key="1">
    <source>
        <dbReference type="SAM" id="SignalP"/>
    </source>
</evidence>
<feature type="domain" description="Transcobalamin-like C-terminal" evidence="2">
    <location>
        <begin position="68"/>
        <end position="132"/>
    </location>
</feature>
<evidence type="ECO:0000259" key="2">
    <source>
        <dbReference type="Pfam" id="PF14478"/>
    </source>
</evidence>
<sequence length="134" mass="14626">MTVLTLKKAATMVVALGLTMSLTACGNQEKADKTNTSSASKDTATITLDFENDKKVDETKQVTISKNQTLLEALKENFKVDEKGGFITSIDGKKQDEAAKKYWMFDINGKMADKGAADIQLKKGDKVAFYLGSF</sequence>
<keyword evidence="4" id="KW-1185">Reference proteome</keyword>
<dbReference type="PROSITE" id="PS51257">
    <property type="entry name" value="PROKAR_LIPOPROTEIN"/>
    <property type="match status" value="1"/>
</dbReference>
<dbReference type="Proteomes" id="UP000242246">
    <property type="component" value="Unassembled WGS sequence"/>
</dbReference>
<name>A0A2A5S4D8_9LACT</name>
<dbReference type="RefSeq" id="WP_068159631.1">
    <property type="nucleotide sequence ID" value="NZ_JXJX01000001.1"/>
</dbReference>
<keyword evidence="1" id="KW-0732">Signal</keyword>